<feature type="region of interest" description="Disordered" evidence="5">
    <location>
        <begin position="1"/>
        <end position="32"/>
    </location>
</feature>
<evidence type="ECO:0000256" key="1">
    <source>
        <dbReference type="ARBA" id="ARBA00004123"/>
    </source>
</evidence>
<dbReference type="InterPro" id="IPR006447">
    <property type="entry name" value="Myb_dom_plants"/>
</dbReference>
<evidence type="ECO:0000256" key="2">
    <source>
        <dbReference type="ARBA" id="ARBA00023015"/>
    </source>
</evidence>
<organism evidence="7 8">
    <name type="scientific">Ziziphus jujuba</name>
    <name type="common">Chinese jujube</name>
    <name type="synonym">Ziziphus sativa</name>
    <dbReference type="NCBI Taxonomy" id="326968"/>
    <lineage>
        <taxon>Eukaryota</taxon>
        <taxon>Viridiplantae</taxon>
        <taxon>Streptophyta</taxon>
        <taxon>Embryophyta</taxon>
        <taxon>Tracheophyta</taxon>
        <taxon>Spermatophyta</taxon>
        <taxon>Magnoliopsida</taxon>
        <taxon>eudicotyledons</taxon>
        <taxon>Gunneridae</taxon>
        <taxon>Pentapetalae</taxon>
        <taxon>rosids</taxon>
        <taxon>fabids</taxon>
        <taxon>Rosales</taxon>
        <taxon>Rhamnaceae</taxon>
        <taxon>Paliureae</taxon>
        <taxon>Ziziphus</taxon>
    </lineage>
</organism>
<keyword evidence="7" id="KW-1185">Reference proteome</keyword>
<sequence>MKDRRLEIGVQGKIERSEEEAENTSSSAALLSSRKCSSFDLNEAAVGENDIITTMEEDDVKIAEEDSSLSANYNSSATSSTSAEDEEPKPKVREYLRSKMPRLRWTPDLHHSFVHAVEQLGGQERATPKLVLQLMKVRGLSIAHVKSHLQMYRSKKIDEAGQALQSYGSIGHGRNPCNAL</sequence>
<comment type="subcellular location">
    <subcellularLocation>
        <location evidence="1">Nucleus</location>
    </subcellularLocation>
</comment>
<keyword evidence="3" id="KW-0804">Transcription</keyword>
<gene>
    <name evidence="8 9" type="primary">LOC107411033</name>
</gene>
<dbReference type="PROSITE" id="PS51294">
    <property type="entry name" value="HTH_MYB"/>
    <property type="match status" value="1"/>
</dbReference>
<evidence type="ECO:0000256" key="4">
    <source>
        <dbReference type="ARBA" id="ARBA00023242"/>
    </source>
</evidence>
<dbReference type="GeneID" id="107411033"/>
<keyword evidence="4" id="KW-0539">Nucleus</keyword>
<dbReference type="Pfam" id="PF00249">
    <property type="entry name" value="Myb_DNA-binding"/>
    <property type="match status" value="1"/>
</dbReference>
<accession>A0ABM4A4Y4</accession>
<feature type="domain" description="HTH myb-type" evidence="6">
    <location>
        <begin position="97"/>
        <end position="157"/>
    </location>
</feature>
<dbReference type="SUPFAM" id="SSF46689">
    <property type="entry name" value="Homeodomain-like"/>
    <property type="match status" value="1"/>
</dbReference>
<evidence type="ECO:0000313" key="9">
    <source>
        <dbReference type="RefSeq" id="XP_060671794.1"/>
    </source>
</evidence>
<dbReference type="RefSeq" id="XP_060671792.1">
    <property type="nucleotide sequence ID" value="XM_060815809.1"/>
</dbReference>
<name>A0ABM4A4Y4_ZIZJJ</name>
<feature type="compositionally biased region" description="Low complexity" evidence="5">
    <location>
        <begin position="68"/>
        <end position="82"/>
    </location>
</feature>
<dbReference type="InterPro" id="IPR017930">
    <property type="entry name" value="Myb_dom"/>
</dbReference>
<dbReference type="RefSeq" id="XP_060671794.1">
    <property type="nucleotide sequence ID" value="XM_060815811.1"/>
</dbReference>
<dbReference type="Proteomes" id="UP001652623">
    <property type="component" value="Chromosome 1"/>
</dbReference>
<feature type="compositionally biased region" description="Low complexity" evidence="5">
    <location>
        <begin position="23"/>
        <end position="32"/>
    </location>
</feature>
<evidence type="ECO:0000256" key="5">
    <source>
        <dbReference type="SAM" id="MobiDB-lite"/>
    </source>
</evidence>
<keyword evidence="2" id="KW-0805">Transcription regulation</keyword>
<dbReference type="InterPro" id="IPR046955">
    <property type="entry name" value="PHR1-like"/>
</dbReference>
<evidence type="ECO:0000256" key="3">
    <source>
        <dbReference type="ARBA" id="ARBA00023163"/>
    </source>
</evidence>
<evidence type="ECO:0000313" key="8">
    <source>
        <dbReference type="RefSeq" id="XP_060671792.1"/>
    </source>
</evidence>
<protein>
    <submittedName>
        <fullName evidence="8 9">Protein PHOSPHATE STARVATION RESPONSE 1</fullName>
    </submittedName>
</protein>
<evidence type="ECO:0000313" key="7">
    <source>
        <dbReference type="Proteomes" id="UP001652623"/>
    </source>
</evidence>
<evidence type="ECO:0000259" key="6">
    <source>
        <dbReference type="PROSITE" id="PS51294"/>
    </source>
</evidence>
<reference evidence="7 8" key="1">
    <citation type="submission" date="2025-05" db="UniProtKB">
        <authorList>
            <consortium name="RefSeq"/>
        </authorList>
    </citation>
    <scope>IDENTIFICATION</scope>
    <source>
        <tissue evidence="8 9">Seedling</tissue>
    </source>
</reference>
<dbReference type="NCBIfam" id="TIGR01557">
    <property type="entry name" value="myb_SHAQKYF"/>
    <property type="match status" value="1"/>
</dbReference>
<dbReference type="Gene3D" id="1.10.10.60">
    <property type="entry name" value="Homeodomain-like"/>
    <property type="match status" value="1"/>
</dbReference>
<dbReference type="PANTHER" id="PTHR31314:SF164">
    <property type="entry name" value="HTH MYB-TYPE DOMAIN-CONTAINING PROTEIN"/>
    <property type="match status" value="1"/>
</dbReference>
<dbReference type="InterPro" id="IPR001005">
    <property type="entry name" value="SANT/Myb"/>
</dbReference>
<dbReference type="InterPro" id="IPR009057">
    <property type="entry name" value="Homeodomain-like_sf"/>
</dbReference>
<proteinExistence type="predicted"/>
<feature type="region of interest" description="Disordered" evidence="5">
    <location>
        <begin position="57"/>
        <end position="91"/>
    </location>
</feature>
<dbReference type="PANTHER" id="PTHR31314">
    <property type="entry name" value="MYB FAMILY TRANSCRIPTION FACTOR PHL7-LIKE"/>
    <property type="match status" value="1"/>
</dbReference>